<feature type="compositionally biased region" description="Polar residues" evidence="1">
    <location>
        <begin position="309"/>
        <end position="319"/>
    </location>
</feature>
<reference evidence="3 4" key="1">
    <citation type="journal article" date="2024" name="Insects">
        <title>An Improved Chromosome-Level Genome Assembly of the Firefly Pyrocoelia pectoralis.</title>
        <authorList>
            <person name="Fu X."/>
            <person name="Meyer-Rochow V.B."/>
            <person name="Ballantyne L."/>
            <person name="Zhu X."/>
        </authorList>
    </citation>
    <scope>NUCLEOTIDE SEQUENCE [LARGE SCALE GENOMIC DNA]</scope>
    <source>
        <strain evidence="3">XCY_ONT2</strain>
    </source>
</reference>
<accession>A0AAN7ZWW4</accession>
<comment type="caution">
    <text evidence="3">The sequence shown here is derived from an EMBL/GenBank/DDBJ whole genome shotgun (WGS) entry which is preliminary data.</text>
</comment>
<gene>
    <name evidence="3" type="ORF">RI129_001120</name>
</gene>
<dbReference type="EMBL" id="JAVRBK010000001">
    <property type="protein sequence ID" value="KAK5650091.1"/>
    <property type="molecule type" value="Genomic_DNA"/>
</dbReference>
<evidence type="ECO:0000256" key="2">
    <source>
        <dbReference type="SAM" id="SignalP"/>
    </source>
</evidence>
<proteinExistence type="predicted"/>
<keyword evidence="2" id="KW-0732">Signal</keyword>
<sequence length="319" mass="38431">MGFDKGPQTMALGAVFVFLLVILETQSARLEDIFNLNQQPRAEREAQYYQNRYGSDSSVQKVSSLTIKPEDTAEAREHENTNIGKRCIRCDYYNRDNYRYPYEYRTRYDDKYDDRYDDRYYRDRYDDRGRDRYYDDYDKRYYEVRKYNDYDRRYDNRDRYDRDRYDRRPDYYDYYNYDRGNDRDRYDKDDRYKYRNDERYYVRSDSGYRPWDETTRGTSGFDNSGRGYYFAVGRPEYSTGYASGWNSYDDRNSSRDRWRDQGFSSGSYRPRDPYDPGYRGTSYLYGRPSSTTTTELPGPLGGGGGPTDNPDSQSNTSSG</sequence>
<dbReference type="AlphaFoldDB" id="A0AAN7ZWW4"/>
<dbReference type="Proteomes" id="UP001329430">
    <property type="component" value="Chromosome 1"/>
</dbReference>
<feature type="compositionally biased region" description="Basic and acidic residues" evidence="1">
    <location>
        <begin position="248"/>
        <end position="260"/>
    </location>
</feature>
<evidence type="ECO:0000313" key="3">
    <source>
        <dbReference type="EMBL" id="KAK5650091.1"/>
    </source>
</evidence>
<evidence type="ECO:0000256" key="1">
    <source>
        <dbReference type="SAM" id="MobiDB-lite"/>
    </source>
</evidence>
<feature type="signal peptide" evidence="2">
    <location>
        <begin position="1"/>
        <end position="27"/>
    </location>
</feature>
<feature type="compositionally biased region" description="Low complexity" evidence="1">
    <location>
        <begin position="288"/>
        <end position="298"/>
    </location>
</feature>
<feature type="region of interest" description="Disordered" evidence="1">
    <location>
        <begin position="241"/>
        <end position="319"/>
    </location>
</feature>
<name>A0AAN7ZWW4_9COLE</name>
<evidence type="ECO:0000313" key="4">
    <source>
        <dbReference type="Proteomes" id="UP001329430"/>
    </source>
</evidence>
<keyword evidence="4" id="KW-1185">Reference proteome</keyword>
<organism evidence="3 4">
    <name type="scientific">Pyrocoelia pectoralis</name>
    <dbReference type="NCBI Taxonomy" id="417401"/>
    <lineage>
        <taxon>Eukaryota</taxon>
        <taxon>Metazoa</taxon>
        <taxon>Ecdysozoa</taxon>
        <taxon>Arthropoda</taxon>
        <taxon>Hexapoda</taxon>
        <taxon>Insecta</taxon>
        <taxon>Pterygota</taxon>
        <taxon>Neoptera</taxon>
        <taxon>Endopterygota</taxon>
        <taxon>Coleoptera</taxon>
        <taxon>Polyphaga</taxon>
        <taxon>Elateriformia</taxon>
        <taxon>Elateroidea</taxon>
        <taxon>Lampyridae</taxon>
        <taxon>Lampyrinae</taxon>
        <taxon>Pyrocoelia</taxon>
    </lineage>
</organism>
<feature type="chain" id="PRO_5042845624" evidence="2">
    <location>
        <begin position="28"/>
        <end position="319"/>
    </location>
</feature>
<protein>
    <submittedName>
        <fullName evidence="3">Uncharacterized protein</fullName>
    </submittedName>
</protein>